<dbReference type="Pfam" id="PF05746">
    <property type="entry name" value="DALR_1"/>
    <property type="match status" value="1"/>
</dbReference>
<dbReference type="GO" id="GO:0005524">
    <property type="term" value="F:ATP binding"/>
    <property type="evidence" value="ECO:0007669"/>
    <property type="project" value="UniProtKB-UniRule"/>
</dbReference>
<comment type="subunit">
    <text evidence="3 11">Monomer.</text>
</comment>
<evidence type="ECO:0000256" key="2">
    <source>
        <dbReference type="ARBA" id="ARBA00005594"/>
    </source>
</evidence>
<dbReference type="SMART" id="SM01016">
    <property type="entry name" value="Arg_tRNA_synt_N"/>
    <property type="match status" value="1"/>
</dbReference>
<evidence type="ECO:0000259" key="14">
    <source>
        <dbReference type="SMART" id="SM01016"/>
    </source>
</evidence>
<evidence type="ECO:0000256" key="5">
    <source>
        <dbReference type="ARBA" id="ARBA00022598"/>
    </source>
</evidence>
<comment type="caution">
    <text evidence="15">The sequence shown here is derived from an EMBL/GenBank/DDBJ whole genome shotgun (WGS) entry which is preliminary data.</text>
</comment>
<keyword evidence="5 11" id="KW-0436">Ligase</keyword>
<keyword evidence="7 11" id="KW-0067">ATP-binding</keyword>
<dbReference type="NCBIfam" id="TIGR00456">
    <property type="entry name" value="argS"/>
    <property type="match status" value="1"/>
</dbReference>
<proteinExistence type="inferred from homology"/>
<dbReference type="FunFam" id="1.10.730.10:FF:000006">
    <property type="entry name" value="Arginyl-tRNA synthetase 2, mitochondrial"/>
    <property type="match status" value="1"/>
</dbReference>
<dbReference type="Pfam" id="PF00750">
    <property type="entry name" value="tRNA-synt_1d"/>
    <property type="match status" value="1"/>
</dbReference>
<dbReference type="AlphaFoldDB" id="A0A926DGW8"/>
<comment type="catalytic activity">
    <reaction evidence="10 11">
        <text>tRNA(Arg) + L-arginine + ATP = L-arginyl-tRNA(Arg) + AMP + diphosphate</text>
        <dbReference type="Rhea" id="RHEA:20301"/>
        <dbReference type="Rhea" id="RHEA-COMP:9658"/>
        <dbReference type="Rhea" id="RHEA-COMP:9673"/>
        <dbReference type="ChEBI" id="CHEBI:30616"/>
        <dbReference type="ChEBI" id="CHEBI:32682"/>
        <dbReference type="ChEBI" id="CHEBI:33019"/>
        <dbReference type="ChEBI" id="CHEBI:78442"/>
        <dbReference type="ChEBI" id="CHEBI:78513"/>
        <dbReference type="ChEBI" id="CHEBI:456215"/>
        <dbReference type="EC" id="6.1.1.19"/>
    </reaction>
</comment>
<dbReference type="GO" id="GO:0004814">
    <property type="term" value="F:arginine-tRNA ligase activity"/>
    <property type="evidence" value="ECO:0007669"/>
    <property type="project" value="UniProtKB-UniRule"/>
</dbReference>
<evidence type="ECO:0000256" key="8">
    <source>
        <dbReference type="ARBA" id="ARBA00022917"/>
    </source>
</evidence>
<dbReference type="CDD" id="cd07956">
    <property type="entry name" value="Anticodon_Ia_Arg"/>
    <property type="match status" value="1"/>
</dbReference>
<dbReference type="SUPFAM" id="SSF55190">
    <property type="entry name" value="Arginyl-tRNA synthetase (ArgRS), N-terminal 'additional' domain"/>
    <property type="match status" value="1"/>
</dbReference>
<gene>
    <name evidence="11" type="primary">argS</name>
    <name evidence="15" type="ORF">H8693_07125</name>
</gene>
<keyword evidence="6 11" id="KW-0547">Nucleotide-binding</keyword>
<comment type="similarity">
    <text evidence="2 11 12">Belongs to the class-I aminoacyl-tRNA synthetase family.</text>
</comment>
<dbReference type="EC" id="6.1.1.19" evidence="11"/>
<evidence type="ECO:0000256" key="1">
    <source>
        <dbReference type="ARBA" id="ARBA00004496"/>
    </source>
</evidence>
<feature type="domain" description="DALR anticodon binding" evidence="13">
    <location>
        <begin position="449"/>
        <end position="564"/>
    </location>
</feature>
<dbReference type="InterPro" id="IPR036695">
    <property type="entry name" value="Arg-tRNA-synth_N_sf"/>
</dbReference>
<evidence type="ECO:0000259" key="13">
    <source>
        <dbReference type="SMART" id="SM00836"/>
    </source>
</evidence>
<dbReference type="InterPro" id="IPR005148">
    <property type="entry name" value="Arg-tRNA-synth_N"/>
</dbReference>
<dbReference type="HAMAP" id="MF_00123">
    <property type="entry name" value="Arg_tRNA_synth"/>
    <property type="match status" value="1"/>
</dbReference>
<evidence type="ECO:0000256" key="9">
    <source>
        <dbReference type="ARBA" id="ARBA00023146"/>
    </source>
</evidence>
<dbReference type="Gene3D" id="3.40.50.620">
    <property type="entry name" value="HUPs"/>
    <property type="match status" value="1"/>
</dbReference>
<feature type="domain" description="Arginyl tRNA synthetase N-terminal" evidence="14">
    <location>
        <begin position="1"/>
        <end position="83"/>
    </location>
</feature>
<keyword evidence="9 11" id="KW-0030">Aminoacyl-tRNA synthetase</keyword>
<dbReference type="GO" id="GO:0005737">
    <property type="term" value="C:cytoplasm"/>
    <property type="evidence" value="ECO:0007669"/>
    <property type="project" value="UniProtKB-SubCell"/>
</dbReference>
<dbReference type="Gene3D" id="1.10.730.10">
    <property type="entry name" value="Isoleucyl-tRNA Synthetase, Domain 1"/>
    <property type="match status" value="1"/>
</dbReference>
<keyword evidence="8 11" id="KW-0648">Protein biosynthesis</keyword>
<organism evidence="15 16">
    <name type="scientific">Guopingia tenuis</name>
    <dbReference type="NCBI Taxonomy" id="2763656"/>
    <lineage>
        <taxon>Bacteria</taxon>
        <taxon>Bacillati</taxon>
        <taxon>Bacillota</taxon>
        <taxon>Clostridia</taxon>
        <taxon>Christensenellales</taxon>
        <taxon>Christensenellaceae</taxon>
        <taxon>Guopingia</taxon>
    </lineage>
</organism>
<protein>
    <recommendedName>
        <fullName evidence="11">Arginine--tRNA ligase</fullName>
        <ecNumber evidence="11">6.1.1.19</ecNumber>
    </recommendedName>
    <alternativeName>
        <fullName evidence="11">Arginyl-tRNA synthetase</fullName>
        <shortName evidence="11">ArgRS</shortName>
    </alternativeName>
</protein>
<evidence type="ECO:0000256" key="11">
    <source>
        <dbReference type="HAMAP-Rule" id="MF_00123"/>
    </source>
</evidence>
<dbReference type="InterPro" id="IPR035684">
    <property type="entry name" value="ArgRS_core"/>
</dbReference>
<evidence type="ECO:0000256" key="3">
    <source>
        <dbReference type="ARBA" id="ARBA00011245"/>
    </source>
</evidence>
<dbReference type="InterPro" id="IPR001278">
    <property type="entry name" value="Arg-tRNA-ligase"/>
</dbReference>
<evidence type="ECO:0000313" key="16">
    <source>
        <dbReference type="Proteomes" id="UP000617951"/>
    </source>
</evidence>
<keyword evidence="16" id="KW-1185">Reference proteome</keyword>
<dbReference type="Gene3D" id="3.30.1360.70">
    <property type="entry name" value="Arginyl tRNA synthetase N-terminal domain"/>
    <property type="match status" value="1"/>
</dbReference>
<evidence type="ECO:0000256" key="6">
    <source>
        <dbReference type="ARBA" id="ARBA00022741"/>
    </source>
</evidence>
<evidence type="ECO:0000313" key="15">
    <source>
        <dbReference type="EMBL" id="MBC8538705.1"/>
    </source>
</evidence>
<dbReference type="Proteomes" id="UP000617951">
    <property type="component" value="Unassembled WGS sequence"/>
</dbReference>
<dbReference type="InterPro" id="IPR008909">
    <property type="entry name" value="DALR_anticod-bd"/>
</dbReference>
<keyword evidence="4 11" id="KW-0963">Cytoplasm</keyword>
<dbReference type="SUPFAM" id="SSF47323">
    <property type="entry name" value="Anticodon-binding domain of a subclass of class I aminoacyl-tRNA synthetases"/>
    <property type="match status" value="1"/>
</dbReference>
<dbReference type="SMART" id="SM00836">
    <property type="entry name" value="DALR_1"/>
    <property type="match status" value="1"/>
</dbReference>
<evidence type="ECO:0000256" key="12">
    <source>
        <dbReference type="RuleBase" id="RU363038"/>
    </source>
</evidence>
<evidence type="ECO:0000256" key="4">
    <source>
        <dbReference type="ARBA" id="ARBA00022490"/>
    </source>
</evidence>
<dbReference type="FunFam" id="3.40.50.620:FF:000116">
    <property type="entry name" value="Arginine--tRNA ligase"/>
    <property type="match status" value="1"/>
</dbReference>
<reference evidence="15" key="1">
    <citation type="submission" date="2020-08" db="EMBL/GenBank/DDBJ databases">
        <title>Genome public.</title>
        <authorList>
            <person name="Liu C."/>
            <person name="Sun Q."/>
        </authorList>
    </citation>
    <scope>NUCLEOTIDE SEQUENCE</scope>
    <source>
        <strain evidence="15">NSJ-63</strain>
    </source>
</reference>
<dbReference type="InterPro" id="IPR009080">
    <property type="entry name" value="tRNAsynth_Ia_anticodon-bd"/>
</dbReference>
<evidence type="ECO:0000256" key="10">
    <source>
        <dbReference type="ARBA" id="ARBA00049339"/>
    </source>
</evidence>
<sequence length="564" mass="62591">MDYKEKLAAALAPLAGLPAGELKDMLETPPDPAMGDFALPCFKLARTMKKAPPAIAQELQQSLSLPSGIGRSEVKGGYLNFFLNQSSFAADILTAVAKAGADYGSSSKGEGKTIVLDYSSVNIAKPFHIGHLSTTAIGNSLYRIYSFLGYHCVGVNHLGDWGTQFGKLIAAYKHWGSREEIEKKSIHGLLELYVRFHEEAKKDPALDDEGRAWFKKIEDGDAEALEIFGWFKEITLKEVGKVYDLLGVKFDSYAGESFYNDKMQPVIDELREKNMLELSDGAYVVRLDEDNLPPCIILKSDGTTLYATRDLAAAFYRKKTYDFDKCLYVVAYQQNLHFKQLFKVIEKMGYPWAKDMIHVNFGMVSLQDGTLSTREGRVVFLEDVLHQAMDKTLRVINEKNPELPDKEAVAREVGVGAVVFSALSNSRIKDIVFDLDRVLNFDGETGPYVQYTHARAMSVLRKAGDGAESAPDYSALEGEQALAVLKNLAAFPDIVEKACEKNEPSVVTRHMIDLAQSFNKFYYDIRIIDEDAAATAARLELCRATAQVLKTGLYLIGVGAPDRM</sequence>
<dbReference type="RefSeq" id="WP_249280415.1">
    <property type="nucleotide sequence ID" value="NZ_JACRSS010000003.1"/>
</dbReference>
<dbReference type="PRINTS" id="PR01038">
    <property type="entry name" value="TRNASYNTHARG"/>
</dbReference>
<feature type="short sequence motif" description="'HIGH' region" evidence="11">
    <location>
        <begin position="121"/>
        <end position="131"/>
    </location>
</feature>
<dbReference type="EMBL" id="JACRSS010000003">
    <property type="protein sequence ID" value="MBC8538705.1"/>
    <property type="molecule type" value="Genomic_DNA"/>
</dbReference>
<accession>A0A926DGW8</accession>
<name>A0A926DGW8_9FIRM</name>
<dbReference type="PANTHER" id="PTHR11956:SF5">
    <property type="entry name" value="ARGININE--TRNA LIGASE, CYTOPLASMIC"/>
    <property type="match status" value="1"/>
</dbReference>
<dbReference type="InterPro" id="IPR014729">
    <property type="entry name" value="Rossmann-like_a/b/a_fold"/>
</dbReference>
<comment type="subcellular location">
    <subcellularLocation>
        <location evidence="1 11">Cytoplasm</location>
    </subcellularLocation>
</comment>
<dbReference type="CDD" id="cd00671">
    <property type="entry name" value="ArgRS_core"/>
    <property type="match status" value="1"/>
</dbReference>
<dbReference type="SUPFAM" id="SSF52374">
    <property type="entry name" value="Nucleotidylyl transferase"/>
    <property type="match status" value="1"/>
</dbReference>
<dbReference type="Pfam" id="PF03485">
    <property type="entry name" value="Arg_tRNA_synt_N"/>
    <property type="match status" value="1"/>
</dbReference>
<dbReference type="PANTHER" id="PTHR11956">
    <property type="entry name" value="ARGINYL-TRNA SYNTHETASE"/>
    <property type="match status" value="1"/>
</dbReference>
<evidence type="ECO:0000256" key="7">
    <source>
        <dbReference type="ARBA" id="ARBA00022840"/>
    </source>
</evidence>
<dbReference type="GO" id="GO:0006420">
    <property type="term" value="P:arginyl-tRNA aminoacylation"/>
    <property type="evidence" value="ECO:0007669"/>
    <property type="project" value="UniProtKB-UniRule"/>
</dbReference>